<dbReference type="Proteomes" id="UP000516361">
    <property type="component" value="Chromosome"/>
</dbReference>
<dbReference type="Gene3D" id="2.40.30.30">
    <property type="entry name" value="Riboflavin kinase-like"/>
    <property type="match status" value="1"/>
</dbReference>
<dbReference type="GO" id="GO:0009398">
    <property type="term" value="P:FMN biosynthetic process"/>
    <property type="evidence" value="ECO:0007669"/>
    <property type="project" value="UniProtKB-UniRule"/>
</dbReference>
<name>A0A7G1G7V5_9BACT</name>
<evidence type="ECO:0000256" key="11">
    <source>
        <dbReference type="ARBA" id="ARBA00023268"/>
    </source>
</evidence>
<evidence type="ECO:0000313" key="16">
    <source>
        <dbReference type="EMBL" id="BBE30983.1"/>
    </source>
</evidence>
<dbReference type="InterPro" id="IPR023468">
    <property type="entry name" value="Riboflavin_kinase"/>
</dbReference>
<dbReference type="InterPro" id="IPR002606">
    <property type="entry name" value="Riboflavin_kinase_bac"/>
</dbReference>
<dbReference type="SMART" id="SM00904">
    <property type="entry name" value="Flavokinase"/>
    <property type="match status" value="1"/>
</dbReference>
<dbReference type="InterPro" id="IPR015865">
    <property type="entry name" value="Riboflavin_kinase_bac/euk"/>
</dbReference>
<dbReference type="InterPro" id="IPR015864">
    <property type="entry name" value="FAD_synthase"/>
</dbReference>
<organism evidence="16 17">
    <name type="scientific">Tepiditoga spiralis</name>
    <dbReference type="NCBI Taxonomy" id="2108365"/>
    <lineage>
        <taxon>Bacteria</taxon>
        <taxon>Thermotogati</taxon>
        <taxon>Thermotogota</taxon>
        <taxon>Thermotogae</taxon>
        <taxon>Petrotogales</taxon>
        <taxon>Petrotogaceae</taxon>
        <taxon>Tepiditoga</taxon>
    </lineage>
</organism>
<gene>
    <name evidence="16" type="ORF">OSSY52_11240</name>
</gene>
<dbReference type="GO" id="GO:0009231">
    <property type="term" value="P:riboflavin biosynthetic process"/>
    <property type="evidence" value="ECO:0007669"/>
    <property type="project" value="InterPro"/>
</dbReference>
<dbReference type="PIRSF" id="PIRSF004491">
    <property type="entry name" value="FAD_Synth"/>
    <property type="match status" value="1"/>
</dbReference>
<keyword evidence="9 14" id="KW-0274">FAD</keyword>
<keyword evidence="5 14" id="KW-0808">Transferase</keyword>
<evidence type="ECO:0000313" key="17">
    <source>
        <dbReference type="Proteomes" id="UP000516361"/>
    </source>
</evidence>
<dbReference type="EC" id="2.7.1.26" evidence="14"/>
<dbReference type="FunCoup" id="A0A7G1G7V5">
    <property type="interactions" value="341"/>
</dbReference>
<evidence type="ECO:0000256" key="14">
    <source>
        <dbReference type="PIRNR" id="PIRNR004491"/>
    </source>
</evidence>
<dbReference type="EC" id="2.7.7.2" evidence="14"/>
<keyword evidence="3 14" id="KW-0285">Flavoprotein</keyword>
<evidence type="ECO:0000256" key="8">
    <source>
        <dbReference type="ARBA" id="ARBA00022777"/>
    </source>
</evidence>
<dbReference type="GO" id="GO:0006747">
    <property type="term" value="P:FAD biosynthetic process"/>
    <property type="evidence" value="ECO:0007669"/>
    <property type="project" value="UniProtKB-UniRule"/>
</dbReference>
<evidence type="ECO:0000256" key="4">
    <source>
        <dbReference type="ARBA" id="ARBA00022643"/>
    </source>
</evidence>
<dbReference type="NCBIfam" id="TIGR00083">
    <property type="entry name" value="ribF"/>
    <property type="match status" value="1"/>
</dbReference>
<evidence type="ECO:0000256" key="3">
    <source>
        <dbReference type="ARBA" id="ARBA00022630"/>
    </source>
</evidence>
<dbReference type="AlphaFoldDB" id="A0A7G1G7V5"/>
<evidence type="ECO:0000256" key="6">
    <source>
        <dbReference type="ARBA" id="ARBA00022695"/>
    </source>
</evidence>
<dbReference type="KEGG" id="ocy:OSSY52_11240"/>
<dbReference type="UniPathway" id="UPA00277">
    <property type="reaction ID" value="UER00407"/>
</dbReference>
<dbReference type="EMBL" id="AP018712">
    <property type="protein sequence ID" value="BBE30983.1"/>
    <property type="molecule type" value="Genomic_DNA"/>
</dbReference>
<keyword evidence="6 14" id="KW-0548">Nucleotidyltransferase</keyword>
<comment type="pathway">
    <text evidence="2 14">Cofactor biosynthesis; FMN biosynthesis; FMN from riboflavin (ATP route): step 1/1.</text>
</comment>
<keyword evidence="10 14" id="KW-0067">ATP-binding</keyword>
<evidence type="ECO:0000256" key="12">
    <source>
        <dbReference type="ARBA" id="ARBA00047880"/>
    </source>
</evidence>
<dbReference type="SUPFAM" id="SSF52374">
    <property type="entry name" value="Nucleotidylyl transferase"/>
    <property type="match status" value="1"/>
</dbReference>
<dbReference type="Gene3D" id="3.40.50.620">
    <property type="entry name" value="HUPs"/>
    <property type="match status" value="1"/>
</dbReference>
<evidence type="ECO:0000256" key="1">
    <source>
        <dbReference type="ARBA" id="ARBA00004726"/>
    </source>
</evidence>
<keyword evidence="11" id="KW-0511">Multifunctional enzyme</keyword>
<feature type="domain" description="Riboflavin kinase" evidence="15">
    <location>
        <begin position="162"/>
        <end position="292"/>
    </location>
</feature>
<dbReference type="InterPro" id="IPR023465">
    <property type="entry name" value="Riboflavin_kinase_dom_sf"/>
</dbReference>
<reference evidence="16 17" key="1">
    <citation type="submission" date="2018-06" db="EMBL/GenBank/DDBJ databases">
        <title>Genome sequencing of Oceanotoga sp. sy52.</title>
        <authorList>
            <person name="Mori K."/>
        </authorList>
    </citation>
    <scope>NUCLEOTIDE SEQUENCE [LARGE SCALE GENOMIC DNA]</scope>
    <source>
        <strain evidence="17">sy52</strain>
    </source>
</reference>
<dbReference type="InterPro" id="IPR014729">
    <property type="entry name" value="Rossmann-like_a/b/a_fold"/>
</dbReference>
<dbReference type="PANTHER" id="PTHR22749">
    <property type="entry name" value="RIBOFLAVIN KINASE/FMN ADENYLYLTRANSFERASE"/>
    <property type="match status" value="1"/>
</dbReference>
<dbReference type="Pfam" id="PF06574">
    <property type="entry name" value="FAD_syn"/>
    <property type="match status" value="1"/>
</dbReference>
<comment type="pathway">
    <text evidence="1 14">Cofactor biosynthesis; FAD biosynthesis; FAD from FMN: step 1/1.</text>
</comment>
<sequence>MYALTIGTFDGIHRGHKYILKKTLQIAKENNLKPLAIMLKYPIGKYLNGFDGLILPSWERKRLIEEMGFEVKIIEMKDVWHINHEDYLNHLIDIGTKYIVCGEDFKFGKGAMGDVSYLLTSGVKKGLIVEVLHDLKEMGNRVSSTLIRKNLKKGNIKESNKLLEKNWTVEGTVYEDRHVGFSLGFPTANINIREKEDIIFPKYGVYLTKGYIDGYSRILWGLTSVGIRPTYFEEIKIPKTETYFLDFFGDLYGKHIKLEFIDFLRTEEKFNDQIELIRKISKDEDNARALIESLTKN</sequence>
<dbReference type="PANTHER" id="PTHR22749:SF6">
    <property type="entry name" value="RIBOFLAVIN KINASE"/>
    <property type="match status" value="1"/>
</dbReference>
<comment type="similarity">
    <text evidence="14">Belongs to the ribF family.</text>
</comment>
<comment type="catalytic activity">
    <reaction evidence="12 14">
        <text>riboflavin + ATP = FMN + ADP + H(+)</text>
        <dbReference type="Rhea" id="RHEA:14357"/>
        <dbReference type="ChEBI" id="CHEBI:15378"/>
        <dbReference type="ChEBI" id="CHEBI:30616"/>
        <dbReference type="ChEBI" id="CHEBI:57986"/>
        <dbReference type="ChEBI" id="CHEBI:58210"/>
        <dbReference type="ChEBI" id="CHEBI:456216"/>
        <dbReference type="EC" id="2.7.1.26"/>
    </reaction>
</comment>
<dbReference type="GO" id="GO:0005524">
    <property type="term" value="F:ATP binding"/>
    <property type="evidence" value="ECO:0007669"/>
    <property type="project" value="UniProtKB-UniRule"/>
</dbReference>
<dbReference type="RefSeq" id="WP_190616037.1">
    <property type="nucleotide sequence ID" value="NZ_AP018712.1"/>
</dbReference>
<keyword evidence="17" id="KW-1185">Reference proteome</keyword>
<dbReference type="InParanoid" id="A0A7G1G7V5"/>
<accession>A0A7G1G7V5</accession>
<dbReference type="GO" id="GO:0008531">
    <property type="term" value="F:riboflavin kinase activity"/>
    <property type="evidence" value="ECO:0007669"/>
    <property type="project" value="UniProtKB-UniRule"/>
</dbReference>
<evidence type="ECO:0000256" key="10">
    <source>
        <dbReference type="ARBA" id="ARBA00022840"/>
    </source>
</evidence>
<comment type="catalytic activity">
    <reaction evidence="13 14">
        <text>FMN + ATP + H(+) = FAD + diphosphate</text>
        <dbReference type="Rhea" id="RHEA:17237"/>
        <dbReference type="ChEBI" id="CHEBI:15378"/>
        <dbReference type="ChEBI" id="CHEBI:30616"/>
        <dbReference type="ChEBI" id="CHEBI:33019"/>
        <dbReference type="ChEBI" id="CHEBI:57692"/>
        <dbReference type="ChEBI" id="CHEBI:58210"/>
        <dbReference type="EC" id="2.7.7.2"/>
    </reaction>
</comment>
<protein>
    <recommendedName>
        <fullName evidence="14">Riboflavin biosynthesis protein</fullName>
    </recommendedName>
    <domain>
        <recommendedName>
            <fullName evidence="14">Riboflavin kinase</fullName>
            <ecNumber evidence="14">2.7.1.26</ecNumber>
        </recommendedName>
        <alternativeName>
            <fullName evidence="14">Flavokinase</fullName>
        </alternativeName>
    </domain>
    <domain>
        <recommendedName>
            <fullName evidence="14">FMN adenylyltransferase</fullName>
            <ecNumber evidence="14">2.7.7.2</ecNumber>
        </recommendedName>
        <alternativeName>
            <fullName evidence="14">FAD pyrophosphorylase</fullName>
        </alternativeName>
        <alternativeName>
            <fullName evidence="14">FAD synthase</fullName>
        </alternativeName>
    </domain>
</protein>
<evidence type="ECO:0000256" key="2">
    <source>
        <dbReference type="ARBA" id="ARBA00005201"/>
    </source>
</evidence>
<evidence type="ECO:0000259" key="15">
    <source>
        <dbReference type="SMART" id="SM00904"/>
    </source>
</evidence>
<evidence type="ECO:0000256" key="7">
    <source>
        <dbReference type="ARBA" id="ARBA00022741"/>
    </source>
</evidence>
<dbReference type="Pfam" id="PF01687">
    <property type="entry name" value="Flavokinase"/>
    <property type="match status" value="1"/>
</dbReference>
<evidence type="ECO:0000256" key="5">
    <source>
        <dbReference type="ARBA" id="ARBA00022679"/>
    </source>
</evidence>
<dbReference type="SUPFAM" id="SSF82114">
    <property type="entry name" value="Riboflavin kinase-like"/>
    <property type="match status" value="1"/>
</dbReference>
<proteinExistence type="inferred from homology"/>
<keyword evidence="8 14" id="KW-0418">Kinase</keyword>
<dbReference type="UniPathway" id="UPA00276">
    <property type="reaction ID" value="UER00406"/>
</dbReference>
<evidence type="ECO:0000256" key="9">
    <source>
        <dbReference type="ARBA" id="ARBA00022827"/>
    </source>
</evidence>
<evidence type="ECO:0000256" key="13">
    <source>
        <dbReference type="ARBA" id="ARBA00049494"/>
    </source>
</evidence>
<dbReference type="GO" id="GO:0003919">
    <property type="term" value="F:FMN adenylyltransferase activity"/>
    <property type="evidence" value="ECO:0007669"/>
    <property type="project" value="UniProtKB-UniRule"/>
</dbReference>
<keyword evidence="7 14" id="KW-0547">Nucleotide-binding</keyword>
<keyword evidence="4 14" id="KW-0288">FMN</keyword>